<name>A0ACB8UJQ6_9APHY</name>
<dbReference type="Proteomes" id="UP001055072">
    <property type="component" value="Unassembled WGS sequence"/>
</dbReference>
<sequence>MVQFTDLPTDVVDTILTSLPDFRTLSAAIKVSKVYTYAVFNSHRQTILTSVALNLVGPSLPHALKVVHCRDQPDEIINLKHDESMEASKAFLTSLTYRQRRFVEKSSSAVQKLEDVFSQIYKDRRSPTSVLTNAESLRLRTALYRIWLFCIFIEQWNNDDDDGDENEDDDGNENPWARWNANWDAVVAWLAEYDTPDLLDVVAVAPFLQEVLRRIMNSDPENVGAVYGQCSSVHSSEDGVPQSYLPTEFPMQSNPIHNPGLVYDLLRDQRRWKELIEGSEVSAAMFKIALEKVCVAKNLNAETTLAVAPLRFINEVHGADDKCFNCDEVRGMDLYGPPNWHFLGGVMSATPITQNLPGLLLRSPIEISVISNNFFNRDDFDWGAFTVEIFDFEMPVPEEVVWDKEQWYCQTCITKLFTTRFPWWWMARPKSEHAPAKENCWYGWNCRTQLHRPGHALKLNHFCEPTRDDGKSPEQAWAQVQDSDA</sequence>
<gene>
    <name evidence="1" type="ORF">BDY19DRAFT_988387</name>
</gene>
<protein>
    <submittedName>
        <fullName evidence="1">Uncharacterized protein</fullName>
    </submittedName>
</protein>
<evidence type="ECO:0000313" key="2">
    <source>
        <dbReference type="Proteomes" id="UP001055072"/>
    </source>
</evidence>
<keyword evidence="2" id="KW-1185">Reference proteome</keyword>
<reference evidence="1" key="1">
    <citation type="journal article" date="2021" name="Environ. Microbiol.">
        <title>Gene family expansions and transcriptome signatures uncover fungal adaptations to wood decay.</title>
        <authorList>
            <person name="Hage H."/>
            <person name="Miyauchi S."/>
            <person name="Viragh M."/>
            <person name="Drula E."/>
            <person name="Min B."/>
            <person name="Chaduli D."/>
            <person name="Navarro D."/>
            <person name="Favel A."/>
            <person name="Norest M."/>
            <person name="Lesage-Meessen L."/>
            <person name="Balint B."/>
            <person name="Merenyi Z."/>
            <person name="de Eugenio L."/>
            <person name="Morin E."/>
            <person name="Martinez A.T."/>
            <person name="Baldrian P."/>
            <person name="Stursova M."/>
            <person name="Martinez M.J."/>
            <person name="Novotny C."/>
            <person name="Magnuson J.K."/>
            <person name="Spatafora J.W."/>
            <person name="Maurice S."/>
            <person name="Pangilinan J."/>
            <person name="Andreopoulos W."/>
            <person name="LaButti K."/>
            <person name="Hundley H."/>
            <person name="Na H."/>
            <person name="Kuo A."/>
            <person name="Barry K."/>
            <person name="Lipzen A."/>
            <person name="Henrissat B."/>
            <person name="Riley R."/>
            <person name="Ahrendt S."/>
            <person name="Nagy L.G."/>
            <person name="Grigoriev I.V."/>
            <person name="Martin F."/>
            <person name="Rosso M.N."/>
        </authorList>
    </citation>
    <scope>NUCLEOTIDE SEQUENCE</scope>
    <source>
        <strain evidence="1">CBS 384.51</strain>
    </source>
</reference>
<proteinExistence type="predicted"/>
<evidence type="ECO:0000313" key="1">
    <source>
        <dbReference type="EMBL" id="KAI0094561.1"/>
    </source>
</evidence>
<dbReference type="EMBL" id="MU274900">
    <property type="protein sequence ID" value="KAI0094561.1"/>
    <property type="molecule type" value="Genomic_DNA"/>
</dbReference>
<comment type="caution">
    <text evidence="1">The sequence shown here is derived from an EMBL/GenBank/DDBJ whole genome shotgun (WGS) entry which is preliminary data.</text>
</comment>
<organism evidence="1 2">
    <name type="scientific">Irpex rosettiformis</name>
    <dbReference type="NCBI Taxonomy" id="378272"/>
    <lineage>
        <taxon>Eukaryota</taxon>
        <taxon>Fungi</taxon>
        <taxon>Dikarya</taxon>
        <taxon>Basidiomycota</taxon>
        <taxon>Agaricomycotina</taxon>
        <taxon>Agaricomycetes</taxon>
        <taxon>Polyporales</taxon>
        <taxon>Irpicaceae</taxon>
        <taxon>Irpex</taxon>
    </lineage>
</organism>
<accession>A0ACB8UJQ6</accession>